<keyword evidence="2" id="KW-0732">Signal</keyword>
<evidence type="ECO:0000313" key="4">
    <source>
        <dbReference type="Proteomes" id="UP001148203"/>
    </source>
</evidence>
<feature type="signal peptide" evidence="2">
    <location>
        <begin position="1"/>
        <end position="23"/>
    </location>
</feature>
<comment type="caution">
    <text evidence="3">The sequence shown here is derived from an EMBL/GenBank/DDBJ whole genome shotgun (WGS) entry which is preliminary data.</text>
</comment>
<evidence type="ECO:0000256" key="2">
    <source>
        <dbReference type="SAM" id="SignalP"/>
    </source>
</evidence>
<proteinExistence type="predicted"/>
<name>A0ABT5NQ98_9PSED</name>
<evidence type="ECO:0008006" key="5">
    <source>
        <dbReference type="Google" id="ProtNLM"/>
    </source>
</evidence>
<evidence type="ECO:0000313" key="3">
    <source>
        <dbReference type="EMBL" id="MDD0990322.1"/>
    </source>
</evidence>
<reference evidence="3 4" key="1">
    <citation type="submission" date="2022-05" db="EMBL/GenBank/DDBJ databases">
        <title>Novel Pseudomonas spp. Isolated from a Rainbow Trout Aquaculture Facility.</title>
        <authorList>
            <person name="Testerman T."/>
            <person name="Graf J."/>
        </authorList>
    </citation>
    <scope>NUCLEOTIDE SEQUENCE [LARGE SCALE GENOMIC DNA]</scope>
    <source>
        <strain evidence="3 4">ID681</strain>
    </source>
</reference>
<dbReference type="EMBL" id="JAMDGY010000018">
    <property type="protein sequence ID" value="MDD0990322.1"/>
    <property type="molecule type" value="Genomic_DNA"/>
</dbReference>
<organism evidence="3 4">
    <name type="scientific">Pseudomonas fontis</name>
    <dbReference type="NCBI Taxonomy" id="2942633"/>
    <lineage>
        <taxon>Bacteria</taxon>
        <taxon>Pseudomonadati</taxon>
        <taxon>Pseudomonadota</taxon>
        <taxon>Gammaproteobacteria</taxon>
        <taxon>Pseudomonadales</taxon>
        <taxon>Pseudomonadaceae</taxon>
        <taxon>Pseudomonas</taxon>
    </lineage>
</organism>
<dbReference type="RefSeq" id="WP_273914075.1">
    <property type="nucleotide sequence ID" value="NZ_JAMDGX010000137.1"/>
</dbReference>
<evidence type="ECO:0000256" key="1">
    <source>
        <dbReference type="SAM" id="MobiDB-lite"/>
    </source>
</evidence>
<protein>
    <recommendedName>
        <fullName evidence="5">Lipoprotein</fullName>
    </recommendedName>
</protein>
<feature type="chain" id="PRO_5045447743" description="Lipoprotein" evidence="2">
    <location>
        <begin position="24"/>
        <end position="110"/>
    </location>
</feature>
<sequence>MRHLALASLVLLGCVAVPTAIEAQDYYGPDSYGGPAPSFSSVPPGTYRMSAPQPFELVSTRHGFQDAQLPRIADRQPSVIIRSYDPDYGVYTDAVVRDREPRPQPDHLAD</sequence>
<keyword evidence="4" id="KW-1185">Reference proteome</keyword>
<feature type="region of interest" description="Disordered" evidence="1">
    <location>
        <begin position="26"/>
        <end position="45"/>
    </location>
</feature>
<dbReference type="Proteomes" id="UP001148203">
    <property type="component" value="Unassembled WGS sequence"/>
</dbReference>
<gene>
    <name evidence="3" type="ORF">M5G11_07180</name>
</gene>
<accession>A0ABT5NQ98</accession>